<protein>
    <recommendedName>
        <fullName evidence="3">Transposase</fullName>
    </recommendedName>
</protein>
<keyword evidence="2" id="KW-1185">Reference proteome</keyword>
<organism evidence="1 2">
    <name type="scientific">Corynebacterium ulcerans FRC58</name>
    <dbReference type="NCBI Taxonomy" id="1408268"/>
    <lineage>
        <taxon>Bacteria</taxon>
        <taxon>Bacillati</taxon>
        <taxon>Actinomycetota</taxon>
        <taxon>Actinomycetes</taxon>
        <taxon>Mycobacteriales</taxon>
        <taxon>Corynebacteriaceae</taxon>
        <taxon>Corynebacterium</taxon>
    </lineage>
</organism>
<dbReference type="EMBL" id="CP011913">
    <property type="protein sequence ID" value="AKN76688.1"/>
    <property type="molecule type" value="Genomic_DNA"/>
</dbReference>
<sequence length="39" mass="4531">MQVVLALQVNHVMLVPAHHKNDLFLQRSSTMEKRSLQKC</sequence>
<dbReference type="Proteomes" id="UP000036185">
    <property type="component" value="Chromosome"/>
</dbReference>
<reference evidence="1 2" key="1">
    <citation type="journal article" date="2014" name="Int. J. Syst. Evol. Microbiol.">
        <title>Draft Genome Sequence of Corynebacterium ulcerans FRC58, Isolated from the Bronchitic Aspiration of a Patient in France.</title>
        <authorList>
            <person name="Silva Ado S."/>
            <person name="Barauna R.A."/>
            <person name="de Sa P.C."/>
            <person name="das Gracas D.A."/>
            <person name="Carneiro A.R."/>
            <person name="Thouvenin M."/>
            <person name="Azevedo V."/>
            <person name="Badell E."/>
            <person name="Guiso N."/>
            <person name="da Silva A.L."/>
            <person name="Ramos R.T."/>
        </authorList>
    </citation>
    <scope>NUCLEOTIDE SEQUENCE [LARGE SCALE GENOMIC DNA]</scope>
    <source>
        <strain evidence="1 2">FRC58</strain>
    </source>
</reference>
<proteinExistence type="predicted"/>
<accession>A0ABN4GYE2</accession>
<evidence type="ECO:0000313" key="1">
    <source>
        <dbReference type="EMBL" id="AKN76688.1"/>
    </source>
</evidence>
<name>A0ABN4GYE2_CORUL</name>
<gene>
    <name evidence="1" type="ORF">CulFRC58_0834</name>
</gene>
<evidence type="ECO:0008006" key="3">
    <source>
        <dbReference type="Google" id="ProtNLM"/>
    </source>
</evidence>
<evidence type="ECO:0000313" key="2">
    <source>
        <dbReference type="Proteomes" id="UP000036185"/>
    </source>
</evidence>